<dbReference type="GO" id="GO:0016705">
    <property type="term" value="F:oxidoreductase activity, acting on paired donors, with incorporation or reduction of molecular oxygen"/>
    <property type="evidence" value="ECO:0007669"/>
    <property type="project" value="InterPro"/>
</dbReference>
<comment type="similarity">
    <text evidence="1">Belongs to the cytochrome P450 family.</text>
</comment>
<dbReference type="SUPFAM" id="SSF48264">
    <property type="entry name" value="Cytochrome P450"/>
    <property type="match status" value="1"/>
</dbReference>
<evidence type="ECO:0000256" key="3">
    <source>
        <dbReference type="ARBA" id="ARBA00023002"/>
    </source>
</evidence>
<keyword evidence="3" id="KW-0560">Oxidoreductase</keyword>
<evidence type="ECO:0000313" key="6">
    <source>
        <dbReference type="Proteomes" id="UP000827133"/>
    </source>
</evidence>
<dbReference type="GeneID" id="68312531"/>
<dbReference type="GO" id="GO:0005506">
    <property type="term" value="F:iron ion binding"/>
    <property type="evidence" value="ECO:0007669"/>
    <property type="project" value="InterPro"/>
</dbReference>
<dbReference type="RefSeq" id="XP_044683699.1">
    <property type="nucleotide sequence ID" value="XM_044822366.1"/>
</dbReference>
<name>A0A9P8DM32_9HYPO</name>
<evidence type="ECO:0000256" key="2">
    <source>
        <dbReference type="ARBA" id="ARBA00022723"/>
    </source>
</evidence>
<dbReference type="InterPro" id="IPR050364">
    <property type="entry name" value="Cytochrome_P450_fung"/>
</dbReference>
<protein>
    <recommendedName>
        <fullName evidence="7">Cytochrome P450</fullName>
    </recommendedName>
</protein>
<dbReference type="InterPro" id="IPR036396">
    <property type="entry name" value="Cyt_P450_sf"/>
</dbReference>
<reference evidence="5" key="1">
    <citation type="journal article" date="2021" name="Mol. Plant Microbe Interact.">
        <title>Telomere to telomere genome assembly of Fusarium musae F31, causal agent of crown rot disease of banana.</title>
        <authorList>
            <person name="Degradi L."/>
            <person name="Tava V."/>
            <person name="Kunova A."/>
            <person name="Cortesi P."/>
            <person name="Saracchi M."/>
            <person name="Pasquali M."/>
        </authorList>
    </citation>
    <scope>NUCLEOTIDE SEQUENCE</scope>
    <source>
        <strain evidence="5">F31</strain>
    </source>
</reference>
<dbReference type="EMBL" id="JAHBCI010000003">
    <property type="protein sequence ID" value="KAG9504699.1"/>
    <property type="molecule type" value="Genomic_DNA"/>
</dbReference>
<comment type="caution">
    <text evidence="5">The sequence shown here is derived from an EMBL/GenBank/DDBJ whole genome shotgun (WGS) entry which is preliminary data.</text>
</comment>
<evidence type="ECO:0008006" key="7">
    <source>
        <dbReference type="Google" id="ProtNLM"/>
    </source>
</evidence>
<dbReference type="GO" id="GO:0004497">
    <property type="term" value="F:monooxygenase activity"/>
    <property type="evidence" value="ECO:0007669"/>
    <property type="project" value="InterPro"/>
</dbReference>
<dbReference type="PANTHER" id="PTHR46300:SF5">
    <property type="entry name" value="CYTOCHROME P450"/>
    <property type="match status" value="1"/>
</dbReference>
<sequence>MVERVQTKLGPNTLLTRAFDSMGWGKTLTFLPFGQRWQMHRKFLQTSFSNTNVRRWHTLQITEARRTIQNILKKPETWETSLRRLAVAIVLQVSYGTQVLEDDDPYIQIANDAMYATGNGGVPANSIVDLVPFGTGYPHDGPEISRRLC</sequence>
<keyword evidence="6" id="KW-1185">Reference proteome</keyword>
<evidence type="ECO:0000313" key="5">
    <source>
        <dbReference type="EMBL" id="KAG9504699.1"/>
    </source>
</evidence>
<accession>A0A9P8DM32</accession>
<evidence type="ECO:0000256" key="4">
    <source>
        <dbReference type="ARBA" id="ARBA00023004"/>
    </source>
</evidence>
<dbReference type="PANTHER" id="PTHR46300">
    <property type="entry name" value="P450, PUTATIVE (EUROFUNG)-RELATED-RELATED"/>
    <property type="match status" value="1"/>
</dbReference>
<proteinExistence type="inferred from homology"/>
<dbReference type="Proteomes" id="UP000827133">
    <property type="component" value="Unassembled WGS sequence"/>
</dbReference>
<keyword evidence="4" id="KW-0408">Iron</keyword>
<dbReference type="GO" id="GO:0020037">
    <property type="term" value="F:heme binding"/>
    <property type="evidence" value="ECO:0007669"/>
    <property type="project" value="InterPro"/>
</dbReference>
<gene>
    <name evidence="5" type="ORF">J7337_004674</name>
</gene>
<keyword evidence="2" id="KW-0479">Metal-binding</keyword>
<organism evidence="5 6">
    <name type="scientific">Fusarium musae</name>
    <dbReference type="NCBI Taxonomy" id="1042133"/>
    <lineage>
        <taxon>Eukaryota</taxon>
        <taxon>Fungi</taxon>
        <taxon>Dikarya</taxon>
        <taxon>Ascomycota</taxon>
        <taxon>Pezizomycotina</taxon>
        <taxon>Sordariomycetes</taxon>
        <taxon>Hypocreomycetidae</taxon>
        <taxon>Hypocreales</taxon>
        <taxon>Nectriaceae</taxon>
        <taxon>Fusarium</taxon>
    </lineage>
</organism>
<dbReference type="Gene3D" id="1.10.630.10">
    <property type="entry name" value="Cytochrome P450"/>
    <property type="match status" value="1"/>
</dbReference>
<dbReference type="AlphaFoldDB" id="A0A9P8DM32"/>
<dbReference type="KEGG" id="fmu:J7337_004674"/>
<evidence type="ECO:0000256" key="1">
    <source>
        <dbReference type="ARBA" id="ARBA00010617"/>
    </source>
</evidence>